<evidence type="ECO:0000313" key="2">
    <source>
        <dbReference type="EMBL" id="CAG5116540.1"/>
    </source>
</evidence>
<feature type="region of interest" description="Disordered" evidence="1">
    <location>
        <begin position="1"/>
        <end position="21"/>
    </location>
</feature>
<name>A0A8S3YNP1_9EUPU</name>
<organism evidence="2 3">
    <name type="scientific">Candidula unifasciata</name>
    <dbReference type="NCBI Taxonomy" id="100452"/>
    <lineage>
        <taxon>Eukaryota</taxon>
        <taxon>Metazoa</taxon>
        <taxon>Spiralia</taxon>
        <taxon>Lophotrochozoa</taxon>
        <taxon>Mollusca</taxon>
        <taxon>Gastropoda</taxon>
        <taxon>Heterobranchia</taxon>
        <taxon>Euthyneura</taxon>
        <taxon>Panpulmonata</taxon>
        <taxon>Eupulmonata</taxon>
        <taxon>Stylommatophora</taxon>
        <taxon>Helicina</taxon>
        <taxon>Helicoidea</taxon>
        <taxon>Geomitridae</taxon>
        <taxon>Candidula</taxon>
    </lineage>
</organism>
<dbReference type="PANTHER" id="PTHR14386">
    <property type="entry name" value="PROTEIN FAM204A"/>
    <property type="match status" value="1"/>
</dbReference>
<reference evidence="2" key="1">
    <citation type="submission" date="2021-04" db="EMBL/GenBank/DDBJ databases">
        <authorList>
            <consortium name="Molecular Ecology Group"/>
        </authorList>
    </citation>
    <scope>NUCLEOTIDE SEQUENCE</scope>
</reference>
<feature type="compositionally biased region" description="Polar residues" evidence="1">
    <location>
        <begin position="7"/>
        <end position="21"/>
    </location>
</feature>
<protein>
    <submittedName>
        <fullName evidence="2">Uncharacterized protein</fullName>
    </submittedName>
</protein>
<comment type="caution">
    <text evidence="2">The sequence shown here is derived from an EMBL/GenBank/DDBJ whole genome shotgun (WGS) entry which is preliminary data.</text>
</comment>
<evidence type="ECO:0000313" key="3">
    <source>
        <dbReference type="Proteomes" id="UP000678393"/>
    </source>
</evidence>
<keyword evidence="3" id="KW-1185">Reference proteome</keyword>
<evidence type="ECO:0000256" key="1">
    <source>
        <dbReference type="SAM" id="MobiDB-lite"/>
    </source>
</evidence>
<dbReference type="OrthoDB" id="2418792at2759"/>
<dbReference type="Proteomes" id="UP000678393">
    <property type="component" value="Unassembled WGS sequence"/>
</dbReference>
<dbReference type="PANTHER" id="PTHR14386:SF2">
    <property type="entry name" value="PROTEIN FAM204A"/>
    <property type="match status" value="1"/>
</dbReference>
<dbReference type="EMBL" id="CAJHNH020000269">
    <property type="protein sequence ID" value="CAG5116540.1"/>
    <property type="molecule type" value="Genomic_DNA"/>
</dbReference>
<sequence>MEKAAKSDNTSVSDKKPNNVSSHLWEKFKALEKRTNEVTQKSTEKRIKQLQQKVMDTVSKEFTSAEDKKALAKYDVKLVPETSLDKSAAESAAVDKSRAAASNTSAVDHLKDFLNINEHLQERDFSRPPPPTALENRINEAIKTGDFETAESLSDHLATREMSEKIVSAIEAKRFMEQQEVNVSSAKIKRKRKLNWGFEPKHRWETKGNM</sequence>
<proteinExistence type="predicted"/>
<gene>
    <name evidence="2" type="ORF">CUNI_LOCUS2098</name>
</gene>
<dbReference type="AlphaFoldDB" id="A0A8S3YNP1"/>
<accession>A0A8S3YNP1</accession>
<dbReference type="InterPro" id="IPR037690">
    <property type="entry name" value="FAM204A"/>
</dbReference>